<evidence type="ECO:0000256" key="8">
    <source>
        <dbReference type="PIRSR" id="PIRSR000808-1"/>
    </source>
</evidence>
<evidence type="ECO:0000256" key="6">
    <source>
        <dbReference type="ARBA" id="ARBA00023277"/>
    </source>
</evidence>
<evidence type="ECO:0000313" key="12">
    <source>
        <dbReference type="EMBL" id="URA11027.1"/>
    </source>
</evidence>
<feature type="active site" description="Tele-UMP-histidine intermediate" evidence="8">
    <location>
        <position position="168"/>
    </location>
</feature>
<reference evidence="12" key="2">
    <citation type="submission" date="2022-06" db="EMBL/GenBank/DDBJ databases">
        <title>Thermospira aquatica gen. nov., sp. nov.</title>
        <authorList>
            <person name="Ben Ali Gam Z."/>
            <person name="Labat M."/>
        </authorList>
    </citation>
    <scope>NUCLEOTIDE SEQUENCE</scope>
    <source>
        <strain evidence="12">F1F22</strain>
    </source>
</reference>
<keyword evidence="4 9" id="KW-0479">Metal-binding</keyword>
<gene>
    <name evidence="12" type="primary">galT</name>
    <name evidence="12" type="ORF">KDW03_04285</name>
</gene>
<keyword evidence="6" id="KW-0119">Carbohydrate metabolism</keyword>
<dbReference type="PANTHER" id="PTHR42763">
    <property type="entry name" value="ADP-GLUCOSE PHOSPHORYLASE"/>
    <property type="match status" value="1"/>
</dbReference>
<feature type="binding site" evidence="9">
    <location>
        <position position="45"/>
    </location>
    <ligand>
        <name>Zn(2+)</name>
        <dbReference type="ChEBI" id="CHEBI:29105"/>
    </ligand>
</feature>
<dbReference type="EMBL" id="CP073355">
    <property type="protein sequence ID" value="URA11027.1"/>
    <property type="molecule type" value="Genomic_DNA"/>
</dbReference>
<dbReference type="InterPro" id="IPR036265">
    <property type="entry name" value="HIT-like_sf"/>
</dbReference>
<dbReference type="Proteomes" id="UP001056539">
    <property type="component" value="Chromosome"/>
</dbReference>
<dbReference type="KEGG" id="taqu:KDW03_04285"/>
<proteinExistence type="inferred from homology"/>
<dbReference type="PIRSF" id="PIRSF000808">
    <property type="entry name" value="GalT"/>
    <property type="match status" value="1"/>
</dbReference>
<evidence type="ECO:0000256" key="3">
    <source>
        <dbReference type="ARBA" id="ARBA00022695"/>
    </source>
</evidence>
<evidence type="ECO:0000313" key="13">
    <source>
        <dbReference type="Proteomes" id="UP001056539"/>
    </source>
</evidence>
<dbReference type="Pfam" id="PF01087">
    <property type="entry name" value="GalP_UDP_transf"/>
    <property type="match status" value="1"/>
</dbReference>
<dbReference type="InterPro" id="IPR005850">
    <property type="entry name" value="GalP_Utransf_C"/>
</dbReference>
<dbReference type="AlphaFoldDB" id="A0AAX3BFG7"/>
<dbReference type="Gene3D" id="3.30.428.10">
    <property type="entry name" value="HIT-like"/>
    <property type="match status" value="2"/>
</dbReference>
<comment type="similarity">
    <text evidence="1">Belongs to the galactose-1-phosphate uridylyltransferase type 1 family.</text>
</comment>
<dbReference type="GO" id="GO:0006012">
    <property type="term" value="P:galactose metabolic process"/>
    <property type="evidence" value="ECO:0007669"/>
    <property type="project" value="UniProtKB-UniRule"/>
</dbReference>
<feature type="binding site" evidence="9">
    <location>
        <position position="166"/>
    </location>
    <ligand>
        <name>Zn(2+)</name>
        <dbReference type="ChEBI" id="CHEBI:29105"/>
    </ligand>
</feature>
<evidence type="ECO:0000256" key="10">
    <source>
        <dbReference type="PROSITE-ProRule" id="PRU00464"/>
    </source>
</evidence>
<feature type="domain" description="HIT" evidence="11">
    <location>
        <begin position="199"/>
        <end position="310"/>
    </location>
</feature>
<keyword evidence="3 12" id="KW-0548">Nucleotidyltransferase</keyword>
<feature type="binding site" evidence="9">
    <location>
        <position position="115"/>
    </location>
    <ligand>
        <name>Zn(2+)</name>
        <dbReference type="ChEBI" id="CHEBI:29105"/>
    </ligand>
</feature>
<evidence type="ECO:0000256" key="7">
    <source>
        <dbReference type="NCBIfam" id="TIGR00209"/>
    </source>
</evidence>
<sequence length="338" mass="39102">MPELRQNILLKEWVIIATERSKRPDQLREEKLNCESAYPSHDENCPFCPGNEEKTGNTTTLDQMEINGKWHIRVIPNKYPALLPLDDGFSVNTSGFFRSMDGIGHHEVLIEHPQHNLTVALYEPTHVYHILRMYQKRMAHLMSFPYVESVILFRNHGSRAGASLVHPHSQIIALPVIPRDVMARMNESIRYHEEHRACIFCTMLERELEAGTRIVYESEYFVAFVPYAAFSPFAVWIFPRKHKSSFLYATEEELADLSVVLREVLRKLYFGLNDPDYNYIVRSAPQGYSHTAFFHWYITIVPRLTRSAGFELGSGMFINPSIPEENAAFLRELVLPSD</sequence>
<dbReference type="PROSITE" id="PS51084">
    <property type="entry name" value="HIT_2"/>
    <property type="match status" value="1"/>
</dbReference>
<comment type="cofactor">
    <cofactor evidence="9">
        <name>Zn(2+)</name>
        <dbReference type="ChEBI" id="CHEBI:29105"/>
    </cofactor>
    <text evidence="9">Binds 1 zinc ion per subunit.</text>
</comment>
<organism evidence="12 13">
    <name type="scientific">Thermospira aquatica</name>
    <dbReference type="NCBI Taxonomy" id="2828656"/>
    <lineage>
        <taxon>Bacteria</taxon>
        <taxon>Pseudomonadati</taxon>
        <taxon>Spirochaetota</taxon>
        <taxon>Spirochaetia</taxon>
        <taxon>Brevinematales</taxon>
        <taxon>Thermospiraceae</taxon>
        <taxon>Thermospira</taxon>
    </lineage>
</organism>
<keyword evidence="13" id="KW-1185">Reference proteome</keyword>
<dbReference type="InterPro" id="IPR053177">
    <property type="entry name" value="ADP-glucose_phosphorylase"/>
</dbReference>
<dbReference type="GO" id="GO:0008108">
    <property type="term" value="F:UDP-glucose:hexose-1-phosphate uridylyltransferase activity"/>
    <property type="evidence" value="ECO:0007669"/>
    <property type="project" value="UniProtKB-UniRule"/>
</dbReference>
<accession>A0AAX3BFG7</accession>
<dbReference type="RefSeq" id="WP_271436158.1">
    <property type="nucleotide sequence ID" value="NZ_CP073355.1"/>
</dbReference>
<keyword evidence="2" id="KW-0808">Transferase</keyword>
<dbReference type="InterPro" id="IPR005849">
    <property type="entry name" value="GalP_Utransf_N"/>
</dbReference>
<dbReference type="EC" id="2.7.7.12" evidence="7"/>
<name>A0AAX3BFG7_9SPIR</name>
<evidence type="ECO:0000256" key="2">
    <source>
        <dbReference type="ARBA" id="ARBA00022679"/>
    </source>
</evidence>
<evidence type="ECO:0000256" key="5">
    <source>
        <dbReference type="ARBA" id="ARBA00022833"/>
    </source>
</evidence>
<dbReference type="SUPFAM" id="SSF54197">
    <property type="entry name" value="HIT-like"/>
    <property type="match status" value="2"/>
</dbReference>
<keyword evidence="5 9" id="KW-0862">Zinc</keyword>
<dbReference type="Pfam" id="PF02744">
    <property type="entry name" value="GalP_UDP_tr_C"/>
    <property type="match status" value="1"/>
</dbReference>
<dbReference type="NCBIfam" id="TIGR00209">
    <property type="entry name" value="galT_1"/>
    <property type="match status" value="1"/>
</dbReference>
<dbReference type="GO" id="GO:0008270">
    <property type="term" value="F:zinc ion binding"/>
    <property type="evidence" value="ECO:0007669"/>
    <property type="project" value="InterPro"/>
</dbReference>
<evidence type="ECO:0000256" key="1">
    <source>
        <dbReference type="ARBA" id="ARBA00010951"/>
    </source>
</evidence>
<reference evidence="12" key="1">
    <citation type="submission" date="2021-04" db="EMBL/GenBank/DDBJ databases">
        <authorList>
            <person name="Postec A."/>
        </authorList>
    </citation>
    <scope>NUCLEOTIDE SEQUENCE</scope>
    <source>
        <strain evidence="12">F1F22</strain>
    </source>
</reference>
<evidence type="ECO:0000259" key="11">
    <source>
        <dbReference type="PROSITE" id="PS51084"/>
    </source>
</evidence>
<feature type="binding site" evidence="9">
    <location>
        <position position="48"/>
    </location>
    <ligand>
        <name>Zn(2+)</name>
        <dbReference type="ChEBI" id="CHEBI:29105"/>
    </ligand>
</feature>
<dbReference type="PANTHER" id="PTHR42763:SF2">
    <property type="entry name" value="ADP-GLUCOSE PHOSPHORYLASE"/>
    <property type="match status" value="1"/>
</dbReference>
<comment type="caution">
    <text evidence="10">Lacks conserved residue(s) required for the propagation of feature annotation.</text>
</comment>
<evidence type="ECO:0000256" key="4">
    <source>
        <dbReference type="ARBA" id="ARBA00022723"/>
    </source>
</evidence>
<protein>
    <recommendedName>
        <fullName evidence="7">Galactose-1-phosphate uridylyltransferase</fullName>
        <ecNumber evidence="7">2.7.7.12</ecNumber>
    </recommendedName>
</protein>
<dbReference type="InterPro" id="IPR001937">
    <property type="entry name" value="GalP_UDPtransf1"/>
</dbReference>
<evidence type="ECO:0000256" key="9">
    <source>
        <dbReference type="PIRSR" id="PIRSR000808-3"/>
    </source>
</evidence>
<dbReference type="InterPro" id="IPR011146">
    <property type="entry name" value="HIT-like"/>
</dbReference>